<dbReference type="CDD" id="cd00371">
    <property type="entry name" value="HMA"/>
    <property type="match status" value="1"/>
</dbReference>
<dbReference type="GO" id="GO:0046872">
    <property type="term" value="F:metal ion binding"/>
    <property type="evidence" value="ECO:0007669"/>
    <property type="project" value="InterPro"/>
</dbReference>
<organism evidence="2 3">
    <name type="scientific">Amedibacillus dolichus</name>
    <dbReference type="NCBI Taxonomy" id="31971"/>
    <lineage>
        <taxon>Bacteria</taxon>
        <taxon>Bacillati</taxon>
        <taxon>Bacillota</taxon>
        <taxon>Erysipelotrichia</taxon>
        <taxon>Erysipelotrichales</taxon>
        <taxon>Erysipelotrichaceae</taxon>
        <taxon>Amedibacillus</taxon>
    </lineage>
</organism>
<dbReference type="InterPro" id="IPR006121">
    <property type="entry name" value="HMA_dom"/>
</dbReference>
<dbReference type="EMBL" id="QRPK01000015">
    <property type="protein sequence ID" value="RHM12499.1"/>
    <property type="molecule type" value="Genomic_DNA"/>
</dbReference>
<reference evidence="2 3" key="1">
    <citation type="submission" date="2018-08" db="EMBL/GenBank/DDBJ databases">
        <title>A genome reference for cultivated species of the human gut microbiota.</title>
        <authorList>
            <person name="Zou Y."/>
            <person name="Xue W."/>
            <person name="Luo G."/>
        </authorList>
    </citation>
    <scope>NUCLEOTIDE SEQUENCE [LARGE SCALE GENOMIC DNA]</scope>
    <source>
        <strain evidence="2 3">AF35-6BH</strain>
    </source>
</reference>
<evidence type="ECO:0000313" key="3">
    <source>
        <dbReference type="Proteomes" id="UP000284868"/>
    </source>
</evidence>
<name>A0A415PIN2_9FIRM</name>
<proteinExistence type="predicted"/>
<protein>
    <submittedName>
        <fullName evidence="2">Copper chaperone</fullName>
    </submittedName>
</protein>
<dbReference type="Gene3D" id="3.30.70.100">
    <property type="match status" value="1"/>
</dbReference>
<dbReference type="SUPFAM" id="SSF55008">
    <property type="entry name" value="HMA, heavy metal-associated domain"/>
    <property type="match status" value="1"/>
</dbReference>
<evidence type="ECO:0000259" key="1">
    <source>
        <dbReference type="PROSITE" id="PS50846"/>
    </source>
</evidence>
<accession>A0A415PIN2</accession>
<dbReference type="PROSITE" id="PS50846">
    <property type="entry name" value="HMA_2"/>
    <property type="match status" value="1"/>
</dbReference>
<evidence type="ECO:0000313" key="2">
    <source>
        <dbReference type="EMBL" id="RHM12499.1"/>
    </source>
</evidence>
<dbReference type="AlphaFoldDB" id="A0A415PIN2"/>
<gene>
    <name evidence="2" type="ORF">DWZ83_04365</name>
</gene>
<keyword evidence="3" id="KW-1185">Reference proteome</keyword>
<dbReference type="InterPro" id="IPR036163">
    <property type="entry name" value="HMA_dom_sf"/>
</dbReference>
<feature type="domain" description="HMA" evidence="1">
    <location>
        <begin position="2"/>
        <end position="68"/>
    </location>
</feature>
<sequence>MMKTILHVKGMMCANCERRVAQALKEAVGVLQVEASATKGQVCVEYDEASINEKQLQAIIEEVGYEVVE</sequence>
<dbReference type="Pfam" id="PF00403">
    <property type="entry name" value="HMA"/>
    <property type="match status" value="1"/>
</dbReference>
<dbReference type="OrthoDB" id="9813965at2"/>
<comment type="caution">
    <text evidence="2">The sequence shown here is derived from an EMBL/GenBank/DDBJ whole genome shotgun (WGS) entry which is preliminary data.</text>
</comment>
<dbReference type="Proteomes" id="UP000284868">
    <property type="component" value="Unassembled WGS sequence"/>
</dbReference>